<evidence type="ECO:0000256" key="2">
    <source>
        <dbReference type="ARBA" id="ARBA00004443"/>
    </source>
</evidence>
<reference evidence="15" key="2">
    <citation type="submission" date="2025-08" db="UniProtKB">
        <authorList>
            <consortium name="Ensembl"/>
        </authorList>
    </citation>
    <scope>IDENTIFICATION</scope>
    <source>
        <strain evidence="15">Thorbecke</strain>
    </source>
</reference>
<dbReference type="InterPro" id="IPR006806">
    <property type="entry name" value="NDUFA5"/>
</dbReference>
<evidence type="ECO:0000256" key="11">
    <source>
        <dbReference type="ARBA" id="ARBA00023136"/>
    </source>
</evidence>
<dbReference type="GeneTree" id="ENSGT00390000008099"/>
<organism evidence="15 16">
    <name type="scientific">Oryctolagus cuniculus</name>
    <name type="common">Rabbit</name>
    <dbReference type="NCBI Taxonomy" id="9986"/>
    <lineage>
        <taxon>Eukaryota</taxon>
        <taxon>Metazoa</taxon>
        <taxon>Chordata</taxon>
        <taxon>Craniata</taxon>
        <taxon>Vertebrata</taxon>
        <taxon>Euteleostomi</taxon>
        <taxon>Mammalia</taxon>
        <taxon>Eutheria</taxon>
        <taxon>Euarchontoglires</taxon>
        <taxon>Glires</taxon>
        <taxon>Lagomorpha</taxon>
        <taxon>Leporidae</taxon>
        <taxon>Oryctolagus</taxon>
    </lineage>
</organism>
<keyword evidence="7" id="KW-0679">Respiratory chain</keyword>
<dbReference type="PaxDb" id="9986-ENSOCUP00000019583"/>
<evidence type="ECO:0000256" key="6">
    <source>
        <dbReference type="ARBA" id="ARBA00022448"/>
    </source>
</evidence>
<keyword evidence="8" id="KW-0999">Mitochondrion inner membrane</keyword>
<dbReference type="InParanoid" id="G1TRC8"/>
<name>G1TRC8_RABIT</name>
<keyword evidence="11" id="KW-0472">Membrane</keyword>
<dbReference type="PANTHER" id="PTHR12653">
    <property type="entry name" value="NADH-UBIQUINONE OXIDOREDUCTASE 13 KD-B SUBUNIT"/>
    <property type="match status" value="1"/>
</dbReference>
<comment type="subcellular location">
    <subcellularLocation>
        <location evidence="2">Mitochondrion inner membrane</location>
        <topology evidence="2">Peripheral membrane protein</topology>
        <orientation evidence="2">Matrix side</orientation>
    </subcellularLocation>
</comment>
<evidence type="ECO:0000256" key="9">
    <source>
        <dbReference type="ARBA" id="ARBA00022982"/>
    </source>
</evidence>
<dbReference type="PANTHER" id="PTHR12653:SF0">
    <property type="entry name" value="NADH DEHYDROGENASE [UBIQUINONE] 1 ALPHA SUBCOMPLEX SUBUNIT 5"/>
    <property type="match status" value="1"/>
</dbReference>
<accession>G1TRC8</accession>
<keyword evidence="9" id="KW-0249">Electron transport</keyword>
<dbReference type="HOGENOM" id="CLU_099943_2_0_1"/>
<evidence type="ECO:0000313" key="16">
    <source>
        <dbReference type="Proteomes" id="UP000001811"/>
    </source>
</evidence>
<dbReference type="STRING" id="9986.ENSOCUP00000019583"/>
<dbReference type="eggNOG" id="KOG3365">
    <property type="taxonomic scope" value="Eukaryota"/>
</dbReference>
<protein>
    <recommendedName>
        <fullName evidence="5">NADH dehydrogenase [ubiquinone] 1 alpha subcomplex subunit 5</fullName>
    </recommendedName>
    <alternativeName>
        <fullName evidence="12">Complex I subunit B13</fullName>
    </alternativeName>
    <alternativeName>
        <fullName evidence="14">Complex I-13kD-B</fullName>
    </alternativeName>
    <alternativeName>
        <fullName evidence="13">NADH-ubiquinone oxidoreductase 13 kDa-B subunit</fullName>
    </alternativeName>
</protein>
<evidence type="ECO:0000256" key="13">
    <source>
        <dbReference type="ARBA" id="ARBA00032483"/>
    </source>
</evidence>
<dbReference type="GO" id="GO:0005743">
    <property type="term" value="C:mitochondrial inner membrane"/>
    <property type="evidence" value="ECO:0007669"/>
    <property type="project" value="UniProtKB-SubCell"/>
</dbReference>
<dbReference type="SMR" id="G1TRC8"/>
<reference evidence="15 16" key="1">
    <citation type="journal article" date="2011" name="Nature">
        <title>A high-resolution map of human evolutionary constraint using 29 mammals.</title>
        <authorList>
            <person name="Lindblad-Toh K."/>
            <person name="Garber M."/>
            <person name="Zuk O."/>
            <person name="Lin M.F."/>
            <person name="Parker B.J."/>
            <person name="Washietl S."/>
            <person name="Kheradpour P."/>
            <person name="Ernst J."/>
            <person name="Jordan G."/>
            <person name="Mauceli E."/>
            <person name="Ward L.D."/>
            <person name="Lowe C.B."/>
            <person name="Holloway A.K."/>
            <person name="Clamp M."/>
            <person name="Gnerre S."/>
            <person name="Alfoldi J."/>
            <person name="Beal K."/>
            <person name="Chang J."/>
            <person name="Clawson H."/>
            <person name="Cuff J."/>
            <person name="Di Palma F."/>
            <person name="Fitzgerald S."/>
            <person name="Flicek P."/>
            <person name="Guttman M."/>
            <person name="Hubisz M.J."/>
            <person name="Jaffe D.B."/>
            <person name="Jungreis I."/>
            <person name="Kent W.J."/>
            <person name="Kostka D."/>
            <person name="Lara M."/>
            <person name="Martins A.L."/>
            <person name="Massingham T."/>
            <person name="Moltke I."/>
            <person name="Raney B.J."/>
            <person name="Rasmussen M.D."/>
            <person name="Robinson J."/>
            <person name="Stark A."/>
            <person name="Vilella A.J."/>
            <person name="Wen J."/>
            <person name="Xie X."/>
            <person name="Zody M.C."/>
            <person name="Baldwin J."/>
            <person name="Bloom T."/>
            <person name="Chin C.W."/>
            <person name="Heiman D."/>
            <person name="Nicol R."/>
            <person name="Nusbaum C."/>
            <person name="Young S."/>
            <person name="Wilkinson J."/>
            <person name="Worley K.C."/>
            <person name="Kovar C.L."/>
            <person name="Muzny D.M."/>
            <person name="Gibbs R.A."/>
            <person name="Cree A."/>
            <person name="Dihn H.H."/>
            <person name="Fowler G."/>
            <person name="Jhangiani S."/>
            <person name="Joshi V."/>
            <person name="Lee S."/>
            <person name="Lewis L.R."/>
            <person name="Nazareth L.V."/>
            <person name="Okwuonu G."/>
            <person name="Santibanez J."/>
            <person name="Warren W.C."/>
            <person name="Mardis E.R."/>
            <person name="Weinstock G.M."/>
            <person name="Wilson R.K."/>
            <person name="Delehaunty K."/>
            <person name="Dooling D."/>
            <person name="Fronik C."/>
            <person name="Fulton L."/>
            <person name="Fulton B."/>
            <person name="Graves T."/>
            <person name="Minx P."/>
            <person name="Sodergren E."/>
            <person name="Birney E."/>
            <person name="Margulies E.H."/>
            <person name="Herrero J."/>
            <person name="Green E.D."/>
            <person name="Haussler D."/>
            <person name="Siepel A."/>
            <person name="Goldman N."/>
            <person name="Pollard K.S."/>
            <person name="Pedersen J.S."/>
            <person name="Lander E.S."/>
            <person name="Kellis M."/>
        </authorList>
    </citation>
    <scope>NUCLEOTIDE SEQUENCE [LARGE SCALE GENOMIC DNA]</scope>
    <source>
        <strain evidence="15 16">Thorbecke inbred</strain>
    </source>
</reference>
<sequence length="124" mass="14586">MAWEKMNTGPVGLAVCDRPHERLRRLDTKLRDGLEQTRRSAAYRKYTEQVTSQKLSVVKVESGIKKLQDQLWDGQIEELILQAEEDLSLARQMMQWQQGELRAQDPPANLRKWQDNHHYVMLID</sequence>
<dbReference type="EMBL" id="AAGW02016977">
    <property type="status" value="NOT_ANNOTATED_CDS"/>
    <property type="molecule type" value="Genomic_DNA"/>
</dbReference>
<dbReference type="AlphaFoldDB" id="G1TRC8"/>
<keyword evidence="16" id="KW-1185">Reference proteome</keyword>
<proteinExistence type="inferred from homology"/>
<evidence type="ECO:0000256" key="5">
    <source>
        <dbReference type="ARBA" id="ARBA00016385"/>
    </source>
</evidence>
<evidence type="ECO:0000256" key="12">
    <source>
        <dbReference type="ARBA" id="ARBA00030376"/>
    </source>
</evidence>
<evidence type="ECO:0000313" key="15">
    <source>
        <dbReference type="Ensembl" id="ENSOCUP00000019583.2"/>
    </source>
</evidence>
<dbReference type="GO" id="GO:0022904">
    <property type="term" value="P:respiratory electron transport chain"/>
    <property type="evidence" value="ECO:0007669"/>
    <property type="project" value="InterPro"/>
</dbReference>
<reference evidence="15" key="3">
    <citation type="submission" date="2025-09" db="UniProtKB">
        <authorList>
            <consortium name="Ensembl"/>
        </authorList>
    </citation>
    <scope>IDENTIFICATION</scope>
    <source>
        <strain evidence="15">Thorbecke</strain>
    </source>
</reference>
<evidence type="ECO:0000256" key="8">
    <source>
        <dbReference type="ARBA" id="ARBA00022792"/>
    </source>
</evidence>
<comment type="function">
    <text evidence="1">Accessory subunit of the mitochondrial membrane respiratory chain NADH dehydrogenase (Complex I), that is believed not to be involved in catalysis. Complex I functions in the transfer of electrons from NADH to the respiratory chain. The immediate electron acceptor for the enzyme is believed to be ubiquinone.</text>
</comment>
<dbReference type="Pfam" id="PF04716">
    <property type="entry name" value="ETC_C1_NDUFA5"/>
    <property type="match status" value="1"/>
</dbReference>
<evidence type="ECO:0000256" key="14">
    <source>
        <dbReference type="ARBA" id="ARBA00032775"/>
    </source>
</evidence>
<keyword evidence="10" id="KW-0496">Mitochondrion</keyword>
<evidence type="ECO:0000256" key="10">
    <source>
        <dbReference type="ARBA" id="ARBA00023128"/>
    </source>
</evidence>
<evidence type="ECO:0000256" key="7">
    <source>
        <dbReference type="ARBA" id="ARBA00022660"/>
    </source>
</evidence>
<comment type="similarity">
    <text evidence="3">Belongs to the complex I NDUFA5 subunit family.</text>
</comment>
<dbReference type="Ensembl" id="ENSOCUT00000025045.2">
    <property type="protein sequence ID" value="ENSOCUP00000019583.2"/>
    <property type="gene ID" value="ENSOCUG00000025403.2"/>
</dbReference>
<evidence type="ECO:0000256" key="4">
    <source>
        <dbReference type="ARBA" id="ARBA00011533"/>
    </source>
</evidence>
<comment type="subunit">
    <text evidence="4">Complex I is composed of 45 different subunits.</text>
</comment>
<keyword evidence="6" id="KW-0813">Transport</keyword>
<dbReference type="Proteomes" id="UP000001811">
    <property type="component" value="Chromosome 14"/>
</dbReference>
<evidence type="ECO:0000256" key="3">
    <source>
        <dbReference type="ARBA" id="ARBA00010261"/>
    </source>
</evidence>
<evidence type="ECO:0000256" key="1">
    <source>
        <dbReference type="ARBA" id="ARBA00003195"/>
    </source>
</evidence>